<evidence type="ECO:0000313" key="2">
    <source>
        <dbReference type="EMBL" id="KAI1699183.1"/>
    </source>
</evidence>
<dbReference type="EMBL" id="JAKKPZ010000189">
    <property type="protein sequence ID" value="KAI1699183.1"/>
    <property type="molecule type" value="Genomic_DNA"/>
</dbReference>
<evidence type="ECO:0000256" key="1">
    <source>
        <dbReference type="SAM" id="MobiDB-lite"/>
    </source>
</evidence>
<comment type="caution">
    <text evidence="2">The sequence shown here is derived from an EMBL/GenBank/DDBJ whole genome shotgun (WGS) entry which is preliminary data.</text>
</comment>
<feature type="region of interest" description="Disordered" evidence="1">
    <location>
        <begin position="20"/>
        <end position="63"/>
    </location>
</feature>
<keyword evidence="3" id="KW-1185">Reference proteome</keyword>
<proteinExistence type="predicted"/>
<reference evidence="2" key="1">
    <citation type="submission" date="2022-01" db="EMBL/GenBank/DDBJ databases">
        <title>Genome Sequence Resource for Two Populations of Ditylenchus destructor, the Migratory Endoparasitic Phytonematode.</title>
        <authorList>
            <person name="Zhang H."/>
            <person name="Lin R."/>
            <person name="Xie B."/>
        </authorList>
    </citation>
    <scope>NUCLEOTIDE SEQUENCE</scope>
    <source>
        <strain evidence="2">BazhouSP</strain>
    </source>
</reference>
<organism evidence="2 3">
    <name type="scientific">Ditylenchus destructor</name>
    <dbReference type="NCBI Taxonomy" id="166010"/>
    <lineage>
        <taxon>Eukaryota</taxon>
        <taxon>Metazoa</taxon>
        <taxon>Ecdysozoa</taxon>
        <taxon>Nematoda</taxon>
        <taxon>Chromadorea</taxon>
        <taxon>Rhabditida</taxon>
        <taxon>Tylenchina</taxon>
        <taxon>Tylenchomorpha</taxon>
        <taxon>Sphaerularioidea</taxon>
        <taxon>Anguinidae</taxon>
        <taxon>Anguininae</taxon>
        <taxon>Ditylenchus</taxon>
    </lineage>
</organism>
<dbReference type="AlphaFoldDB" id="A0AAD4MRV4"/>
<accession>A0AAD4MRV4</accession>
<sequence>MRPHFLCPLEIVQSFVLPSRAASRPNKGNPRLASPSIKGLSQPSRLSVSMRQPSGHVGTAHGDMLIIDPNGHWPQMPLAVV</sequence>
<evidence type="ECO:0000313" key="3">
    <source>
        <dbReference type="Proteomes" id="UP001201812"/>
    </source>
</evidence>
<protein>
    <submittedName>
        <fullName evidence="2">Uncharacterized protein</fullName>
    </submittedName>
</protein>
<name>A0AAD4MRV4_9BILA</name>
<gene>
    <name evidence="2" type="ORF">DdX_17479</name>
</gene>
<dbReference type="Proteomes" id="UP001201812">
    <property type="component" value="Unassembled WGS sequence"/>
</dbReference>
<feature type="compositionally biased region" description="Polar residues" evidence="1">
    <location>
        <begin position="39"/>
        <end position="52"/>
    </location>
</feature>